<accession>E9GHD9</accession>
<organism evidence="1 2">
    <name type="scientific">Daphnia pulex</name>
    <name type="common">Water flea</name>
    <dbReference type="NCBI Taxonomy" id="6669"/>
    <lineage>
        <taxon>Eukaryota</taxon>
        <taxon>Metazoa</taxon>
        <taxon>Ecdysozoa</taxon>
        <taxon>Arthropoda</taxon>
        <taxon>Crustacea</taxon>
        <taxon>Branchiopoda</taxon>
        <taxon>Diplostraca</taxon>
        <taxon>Cladocera</taxon>
        <taxon>Anomopoda</taxon>
        <taxon>Daphniidae</taxon>
        <taxon>Daphnia</taxon>
    </lineage>
</organism>
<dbReference type="KEGG" id="dpx:DAPPUDRAFT_317936"/>
<dbReference type="OrthoDB" id="6390077at2759"/>
<dbReference type="InParanoid" id="E9GHD9"/>
<reference evidence="1 2" key="1">
    <citation type="journal article" date="2011" name="Science">
        <title>The ecoresponsive genome of Daphnia pulex.</title>
        <authorList>
            <person name="Colbourne J.K."/>
            <person name="Pfrender M.E."/>
            <person name="Gilbert D."/>
            <person name="Thomas W.K."/>
            <person name="Tucker A."/>
            <person name="Oakley T.H."/>
            <person name="Tokishita S."/>
            <person name="Aerts A."/>
            <person name="Arnold G.J."/>
            <person name="Basu M.K."/>
            <person name="Bauer D.J."/>
            <person name="Caceres C.E."/>
            <person name="Carmel L."/>
            <person name="Casola C."/>
            <person name="Choi J.H."/>
            <person name="Detter J.C."/>
            <person name="Dong Q."/>
            <person name="Dusheyko S."/>
            <person name="Eads B.D."/>
            <person name="Frohlich T."/>
            <person name="Geiler-Samerotte K.A."/>
            <person name="Gerlach D."/>
            <person name="Hatcher P."/>
            <person name="Jogdeo S."/>
            <person name="Krijgsveld J."/>
            <person name="Kriventseva E.V."/>
            <person name="Kultz D."/>
            <person name="Laforsch C."/>
            <person name="Lindquist E."/>
            <person name="Lopez J."/>
            <person name="Manak J.R."/>
            <person name="Muller J."/>
            <person name="Pangilinan J."/>
            <person name="Patwardhan R.P."/>
            <person name="Pitluck S."/>
            <person name="Pritham E.J."/>
            <person name="Rechtsteiner A."/>
            <person name="Rho M."/>
            <person name="Rogozin I.B."/>
            <person name="Sakarya O."/>
            <person name="Salamov A."/>
            <person name="Schaack S."/>
            <person name="Shapiro H."/>
            <person name="Shiga Y."/>
            <person name="Skalitzky C."/>
            <person name="Smith Z."/>
            <person name="Souvorov A."/>
            <person name="Sung W."/>
            <person name="Tang Z."/>
            <person name="Tsuchiya D."/>
            <person name="Tu H."/>
            <person name="Vos H."/>
            <person name="Wang M."/>
            <person name="Wolf Y.I."/>
            <person name="Yamagata H."/>
            <person name="Yamada T."/>
            <person name="Ye Y."/>
            <person name="Shaw J.R."/>
            <person name="Andrews J."/>
            <person name="Crease T.J."/>
            <person name="Tang H."/>
            <person name="Lucas S.M."/>
            <person name="Robertson H.M."/>
            <person name="Bork P."/>
            <person name="Koonin E.V."/>
            <person name="Zdobnov E.M."/>
            <person name="Grigoriev I.V."/>
            <person name="Lynch M."/>
            <person name="Boore J.L."/>
        </authorList>
    </citation>
    <scope>NUCLEOTIDE SEQUENCE [LARGE SCALE GENOMIC DNA]</scope>
</reference>
<dbReference type="HOGENOM" id="CLU_1442455_0_0_1"/>
<dbReference type="Proteomes" id="UP000000305">
    <property type="component" value="Unassembled WGS sequence"/>
</dbReference>
<protein>
    <submittedName>
        <fullName evidence="1">Uncharacterized protein</fullName>
    </submittedName>
</protein>
<dbReference type="PhylomeDB" id="E9GHD9"/>
<dbReference type="AlphaFoldDB" id="E9GHD9"/>
<gene>
    <name evidence="1" type="ORF">DAPPUDRAFT_317936</name>
</gene>
<keyword evidence="2" id="KW-1185">Reference proteome</keyword>
<dbReference type="EMBL" id="GL732544">
    <property type="protein sequence ID" value="EFX81197.1"/>
    <property type="molecule type" value="Genomic_DNA"/>
</dbReference>
<evidence type="ECO:0000313" key="2">
    <source>
        <dbReference type="Proteomes" id="UP000000305"/>
    </source>
</evidence>
<evidence type="ECO:0000313" key="1">
    <source>
        <dbReference type="EMBL" id="EFX81197.1"/>
    </source>
</evidence>
<sequence length="188" mass="21321">MFPVRVEPVFGNHVEQFSQIAITDGVPNDIWTYAENAPDLISKFSLKPAIISQTQTAEYDQSSDIIESYTNQKQNHLTYLLTLQKLYESTPNYSLLPSTGKDLMTIDGNDWPDSSNEPFTKKLAAVPINGGKFVHFGVENALNGTSAGLIHRDADLIQFFDVYQKEPHLLQKIWHDRIEAFNSKFQIE</sequence>
<proteinExistence type="predicted"/>
<name>E9GHD9_DAPPU</name>